<dbReference type="EMBL" id="JBHTBR010000002">
    <property type="protein sequence ID" value="MFC7290355.1"/>
    <property type="molecule type" value="Genomic_DNA"/>
</dbReference>
<evidence type="ECO:0000256" key="4">
    <source>
        <dbReference type="ARBA" id="ARBA00022481"/>
    </source>
</evidence>
<evidence type="ECO:0000256" key="10">
    <source>
        <dbReference type="ARBA" id="ARBA00030775"/>
    </source>
</evidence>
<evidence type="ECO:0000313" key="13">
    <source>
        <dbReference type="EMBL" id="MFC7290355.1"/>
    </source>
</evidence>
<keyword evidence="14" id="KW-1185">Reference proteome</keyword>
<comment type="caution">
    <text evidence="13">The sequence shown here is derived from an EMBL/GenBank/DDBJ whole genome shotgun (WGS) entry which is preliminary data.</text>
</comment>
<evidence type="ECO:0000256" key="6">
    <source>
        <dbReference type="ARBA" id="ARBA00022692"/>
    </source>
</evidence>
<evidence type="ECO:0000256" key="7">
    <source>
        <dbReference type="ARBA" id="ARBA00022989"/>
    </source>
</evidence>
<dbReference type="Pfam" id="PF12019">
    <property type="entry name" value="GspH"/>
    <property type="match status" value="1"/>
</dbReference>
<dbReference type="InterPro" id="IPR022346">
    <property type="entry name" value="T2SS_GspH"/>
</dbReference>
<keyword evidence="6 11" id="KW-0812">Transmembrane</keyword>
<dbReference type="RefSeq" id="WP_382165176.1">
    <property type="nucleotide sequence ID" value="NZ_JBHTBR010000002.1"/>
</dbReference>
<accession>A0ABW2IHS3</accession>
<evidence type="ECO:0000256" key="8">
    <source>
        <dbReference type="ARBA" id="ARBA00023136"/>
    </source>
</evidence>
<keyword evidence="4" id="KW-0488">Methylation</keyword>
<evidence type="ECO:0000313" key="14">
    <source>
        <dbReference type="Proteomes" id="UP001596492"/>
    </source>
</evidence>
<feature type="transmembrane region" description="Helical" evidence="11">
    <location>
        <begin position="15"/>
        <end position="37"/>
    </location>
</feature>
<evidence type="ECO:0000256" key="1">
    <source>
        <dbReference type="ARBA" id="ARBA00004377"/>
    </source>
</evidence>
<gene>
    <name evidence="13" type="ORF">ACFQS8_01885</name>
</gene>
<comment type="similarity">
    <text evidence="9">Belongs to the GSP H family.</text>
</comment>
<dbReference type="PRINTS" id="PR00885">
    <property type="entry name" value="BCTERIALGSPH"/>
</dbReference>
<keyword evidence="8 11" id="KW-0472">Membrane</keyword>
<sequence length="179" mass="19513">MDKLNPSPTHAHENGFTLIELLVVVFIIGLMSSVVVMSMPKGMDDGQEQAANLAKAINSLSREAIASGEAVSWTHIDGQNLFERFHKGEWIALNASSRFVEKSLTTQEIKVSVSLLGIETQRKNLEDKKIKPEPPIIFFPTGEATPAIVRMSSIAYDISYALNTSGKLITTSVNGGVNR</sequence>
<keyword evidence="7 11" id="KW-1133">Transmembrane helix</keyword>
<proteinExistence type="inferred from homology"/>
<dbReference type="Proteomes" id="UP001596492">
    <property type="component" value="Unassembled WGS sequence"/>
</dbReference>
<evidence type="ECO:0000256" key="2">
    <source>
        <dbReference type="ARBA" id="ARBA00021549"/>
    </source>
</evidence>
<dbReference type="InterPro" id="IPR045584">
    <property type="entry name" value="Pilin-like"/>
</dbReference>
<name>A0ABW2IHS3_9PROT</name>
<evidence type="ECO:0000256" key="3">
    <source>
        <dbReference type="ARBA" id="ARBA00022475"/>
    </source>
</evidence>
<dbReference type="Pfam" id="PF07963">
    <property type="entry name" value="N_methyl"/>
    <property type="match status" value="1"/>
</dbReference>
<dbReference type="SUPFAM" id="SSF54523">
    <property type="entry name" value="Pili subunits"/>
    <property type="match status" value="1"/>
</dbReference>
<evidence type="ECO:0000256" key="5">
    <source>
        <dbReference type="ARBA" id="ARBA00022519"/>
    </source>
</evidence>
<keyword evidence="5" id="KW-0997">Cell inner membrane</keyword>
<dbReference type="InterPro" id="IPR002416">
    <property type="entry name" value="T2SS_protein-GspH"/>
</dbReference>
<keyword evidence="3" id="KW-1003">Cell membrane</keyword>
<protein>
    <recommendedName>
        <fullName evidence="2">Type II secretion system protein H</fullName>
    </recommendedName>
    <alternativeName>
        <fullName evidence="10">General secretion pathway protein H</fullName>
    </alternativeName>
</protein>
<comment type="subcellular location">
    <subcellularLocation>
        <location evidence="1">Cell inner membrane</location>
        <topology evidence="1">Single-pass membrane protein</topology>
    </subcellularLocation>
</comment>
<dbReference type="InterPro" id="IPR012902">
    <property type="entry name" value="N_methyl_site"/>
</dbReference>
<evidence type="ECO:0000259" key="12">
    <source>
        <dbReference type="Pfam" id="PF12019"/>
    </source>
</evidence>
<dbReference type="Gene3D" id="3.55.40.10">
    <property type="entry name" value="minor pseudopilin epsh domain"/>
    <property type="match status" value="1"/>
</dbReference>
<reference evidence="14" key="1">
    <citation type="journal article" date="2019" name="Int. J. Syst. Evol. Microbiol.">
        <title>The Global Catalogue of Microorganisms (GCM) 10K type strain sequencing project: providing services to taxonomists for standard genome sequencing and annotation.</title>
        <authorList>
            <consortium name="The Broad Institute Genomics Platform"/>
            <consortium name="The Broad Institute Genome Sequencing Center for Infectious Disease"/>
            <person name="Wu L."/>
            <person name="Ma J."/>
        </authorList>
    </citation>
    <scope>NUCLEOTIDE SEQUENCE [LARGE SCALE GENOMIC DNA]</scope>
    <source>
        <strain evidence="14">CCUG 51308</strain>
    </source>
</reference>
<evidence type="ECO:0000256" key="9">
    <source>
        <dbReference type="ARBA" id="ARBA00025772"/>
    </source>
</evidence>
<evidence type="ECO:0000256" key="11">
    <source>
        <dbReference type="SAM" id="Phobius"/>
    </source>
</evidence>
<feature type="domain" description="General secretion pathway GspH" evidence="12">
    <location>
        <begin position="49"/>
        <end position="161"/>
    </location>
</feature>
<organism evidence="13 14">
    <name type="scientific">Hirschia litorea</name>
    <dbReference type="NCBI Taxonomy" id="1199156"/>
    <lineage>
        <taxon>Bacteria</taxon>
        <taxon>Pseudomonadati</taxon>
        <taxon>Pseudomonadota</taxon>
        <taxon>Alphaproteobacteria</taxon>
        <taxon>Hyphomonadales</taxon>
        <taxon>Hyphomonadaceae</taxon>
        <taxon>Hirschia</taxon>
    </lineage>
</organism>
<dbReference type="NCBIfam" id="TIGR02532">
    <property type="entry name" value="IV_pilin_GFxxxE"/>
    <property type="match status" value="1"/>
</dbReference>